<evidence type="ECO:0000256" key="8">
    <source>
        <dbReference type="SAM" id="SignalP"/>
    </source>
</evidence>
<keyword evidence="8" id="KW-0732">Signal</keyword>
<organism evidence="9 10">
    <name type="scientific">Bugula neritina</name>
    <name type="common">Brown bryozoan</name>
    <name type="synonym">Sertularia neritina</name>
    <dbReference type="NCBI Taxonomy" id="10212"/>
    <lineage>
        <taxon>Eukaryota</taxon>
        <taxon>Metazoa</taxon>
        <taxon>Spiralia</taxon>
        <taxon>Lophotrochozoa</taxon>
        <taxon>Bryozoa</taxon>
        <taxon>Gymnolaemata</taxon>
        <taxon>Cheilostomatida</taxon>
        <taxon>Flustrina</taxon>
        <taxon>Buguloidea</taxon>
        <taxon>Bugulidae</taxon>
        <taxon>Bugula</taxon>
    </lineage>
</organism>
<comment type="caution">
    <text evidence="9">The sequence shown here is derived from an EMBL/GenBank/DDBJ whole genome shotgun (WGS) entry which is preliminary data.</text>
</comment>
<feature type="transmembrane region" description="Helical" evidence="7">
    <location>
        <begin position="363"/>
        <end position="386"/>
    </location>
</feature>
<dbReference type="GO" id="GO:0016020">
    <property type="term" value="C:membrane"/>
    <property type="evidence" value="ECO:0007669"/>
    <property type="project" value="UniProtKB-SubCell"/>
</dbReference>
<comment type="similarity">
    <text evidence="2">Belongs to the bile acid:sodium symporter (BASS) (TC 2.A.28) family.</text>
</comment>
<feature type="transmembrane region" description="Helical" evidence="7">
    <location>
        <begin position="428"/>
        <end position="449"/>
    </location>
</feature>
<name>A0A7J7JEY6_BUGNE</name>
<keyword evidence="5 7" id="KW-1133">Transmembrane helix</keyword>
<feature type="signal peptide" evidence="8">
    <location>
        <begin position="1"/>
        <end position="19"/>
    </location>
</feature>
<evidence type="ECO:0000313" key="10">
    <source>
        <dbReference type="Proteomes" id="UP000593567"/>
    </source>
</evidence>
<reference evidence="9" key="1">
    <citation type="submission" date="2020-06" db="EMBL/GenBank/DDBJ databases">
        <title>Draft genome of Bugula neritina, a colonial animal packing powerful symbionts and potential medicines.</title>
        <authorList>
            <person name="Rayko M."/>
        </authorList>
    </citation>
    <scope>NUCLEOTIDE SEQUENCE [LARGE SCALE GENOMIC DNA]</scope>
    <source>
        <strain evidence="9">Kwan_BN1</strain>
    </source>
</reference>
<keyword evidence="4" id="KW-0769">Symport</keyword>
<keyword evidence="6 7" id="KW-0472">Membrane</keyword>
<feature type="transmembrane region" description="Helical" evidence="7">
    <location>
        <begin position="333"/>
        <end position="356"/>
    </location>
</feature>
<dbReference type="OrthoDB" id="203097at2759"/>
<keyword evidence="3 7" id="KW-0812">Transmembrane</keyword>
<dbReference type="PANTHER" id="PTHR10361">
    <property type="entry name" value="SODIUM-BILE ACID COTRANSPORTER"/>
    <property type="match status" value="1"/>
</dbReference>
<gene>
    <name evidence="9" type="ORF">EB796_017551</name>
</gene>
<dbReference type="GO" id="GO:0015293">
    <property type="term" value="F:symporter activity"/>
    <property type="evidence" value="ECO:0007669"/>
    <property type="project" value="UniProtKB-KW"/>
</dbReference>
<dbReference type="Gene3D" id="1.20.1530.20">
    <property type="match status" value="1"/>
</dbReference>
<protein>
    <submittedName>
        <fullName evidence="9">Uncharacterized protein</fullName>
    </submittedName>
</protein>
<dbReference type="InterPro" id="IPR038770">
    <property type="entry name" value="Na+/solute_symporter_sf"/>
</dbReference>
<sequence>MFLVLTLTSYLLTLLPVKASTSTYNTSNIISTVETNNTGWAVTNHPTSLINLKWKSEATRLSITITRVPSDVILLGIEAKIDDVGVAKIQAVDTAYRLGDITLPRESNFSQKDLNHTFLFTVQPTMLGRAKLTILAVHQSASLNNQTSREVLKRLEISVVRVERIVDKVFQYSVYLLLVIVTFSMGAEINLQTVKKSLRVPKAPAIALSCQFVIMPLLAYGIARLAGYEGGTALGFFSMGCAPGGGPSNMYSHLLGGDLSVSVTLTFLSTVLSIGMLPLWLFTLGRTFPQGAGQAKIPFVIILQTIAVLTVPLAIGILIQYKLPKVRDVLRKSLKVLMIAIVTLLFTSGIITNLYIFEMFDPLLILVGASLPYGGFILGGCIALIFKMEWKLIKTIAIETGLQNAGVPFFMIQRAFVSPDLELATAPVVSAIIMTPVPLLIASFIYTVYIRCQDKSSEEQGVPCPSLDVTYLEDSISEDQKKTNLELLAPVRDELPANKDSISHSSYNEKLRMLPAA</sequence>
<dbReference type="Proteomes" id="UP000593567">
    <property type="component" value="Unassembled WGS sequence"/>
</dbReference>
<feature type="transmembrane region" description="Helical" evidence="7">
    <location>
        <begin position="259"/>
        <end position="285"/>
    </location>
</feature>
<comment type="subcellular location">
    <subcellularLocation>
        <location evidence="1">Membrane</location>
        <topology evidence="1">Multi-pass membrane protein</topology>
    </subcellularLocation>
</comment>
<evidence type="ECO:0000256" key="1">
    <source>
        <dbReference type="ARBA" id="ARBA00004141"/>
    </source>
</evidence>
<dbReference type="InterPro" id="IPR002657">
    <property type="entry name" value="BilAc:Na_symport/Acr3"/>
</dbReference>
<feature type="transmembrane region" description="Helical" evidence="7">
    <location>
        <begin position="203"/>
        <end position="223"/>
    </location>
</feature>
<feature type="chain" id="PRO_5029719097" evidence="8">
    <location>
        <begin position="20"/>
        <end position="517"/>
    </location>
</feature>
<dbReference type="AlphaFoldDB" id="A0A7J7JEY6"/>
<accession>A0A7J7JEY6</accession>
<proteinExistence type="inferred from homology"/>
<keyword evidence="10" id="KW-1185">Reference proteome</keyword>
<evidence type="ECO:0000256" key="2">
    <source>
        <dbReference type="ARBA" id="ARBA00006528"/>
    </source>
</evidence>
<evidence type="ECO:0000256" key="6">
    <source>
        <dbReference type="ARBA" id="ARBA00023136"/>
    </source>
</evidence>
<dbReference type="Pfam" id="PF01758">
    <property type="entry name" value="SBF"/>
    <property type="match status" value="1"/>
</dbReference>
<evidence type="ECO:0000256" key="4">
    <source>
        <dbReference type="ARBA" id="ARBA00022847"/>
    </source>
</evidence>
<keyword evidence="4" id="KW-0813">Transport</keyword>
<feature type="transmembrane region" description="Helical" evidence="7">
    <location>
        <begin position="172"/>
        <end position="191"/>
    </location>
</feature>
<dbReference type="EMBL" id="VXIV02002612">
    <property type="protein sequence ID" value="KAF6024156.1"/>
    <property type="molecule type" value="Genomic_DNA"/>
</dbReference>
<evidence type="ECO:0000256" key="3">
    <source>
        <dbReference type="ARBA" id="ARBA00022692"/>
    </source>
</evidence>
<dbReference type="InterPro" id="IPR004710">
    <property type="entry name" value="Bilac:Na_transpt"/>
</dbReference>
<dbReference type="PANTHER" id="PTHR10361:SF28">
    <property type="entry name" value="P3 PROTEIN-RELATED"/>
    <property type="match status" value="1"/>
</dbReference>
<feature type="transmembrane region" description="Helical" evidence="7">
    <location>
        <begin position="297"/>
        <end position="321"/>
    </location>
</feature>
<evidence type="ECO:0000313" key="9">
    <source>
        <dbReference type="EMBL" id="KAF6024156.1"/>
    </source>
</evidence>
<evidence type="ECO:0000256" key="7">
    <source>
        <dbReference type="SAM" id="Phobius"/>
    </source>
</evidence>
<evidence type="ECO:0000256" key="5">
    <source>
        <dbReference type="ARBA" id="ARBA00022989"/>
    </source>
</evidence>